<keyword evidence="4" id="KW-1185">Reference proteome</keyword>
<reference evidence="3 4" key="1">
    <citation type="journal article" date="2020" name="G3 (Bethesda)">
        <title>Genetic Underpinnings of Host Manipulation by Ophiocordyceps as Revealed by Comparative Transcriptomics.</title>
        <authorList>
            <person name="Will I."/>
            <person name="Das B."/>
            <person name="Trinh T."/>
            <person name="Brachmann A."/>
            <person name="Ohm R.A."/>
            <person name="de Bekker C."/>
        </authorList>
    </citation>
    <scope>NUCLEOTIDE SEQUENCE [LARGE SCALE GENOMIC DNA]</scope>
    <source>
        <strain evidence="3 4">EC05</strain>
    </source>
</reference>
<dbReference type="Proteomes" id="UP000562929">
    <property type="component" value="Unassembled WGS sequence"/>
</dbReference>
<comment type="caution">
    <text evidence="3">The sequence shown here is derived from an EMBL/GenBank/DDBJ whole genome shotgun (WGS) entry which is preliminary data.</text>
</comment>
<keyword evidence="1" id="KW-0175">Coiled coil</keyword>
<evidence type="ECO:0000313" key="4">
    <source>
        <dbReference type="Proteomes" id="UP000562929"/>
    </source>
</evidence>
<feature type="compositionally biased region" description="Acidic residues" evidence="2">
    <location>
        <begin position="368"/>
        <end position="378"/>
    </location>
</feature>
<dbReference type="AlphaFoldDB" id="A0A8H4VE94"/>
<dbReference type="OrthoDB" id="4923818at2759"/>
<feature type="region of interest" description="Disordered" evidence="2">
    <location>
        <begin position="351"/>
        <end position="412"/>
    </location>
</feature>
<feature type="region of interest" description="Disordered" evidence="2">
    <location>
        <begin position="24"/>
        <end position="77"/>
    </location>
</feature>
<sequence>MDTKPIEATKESKGEIFHTTTLEPVDDAKITRTSDEGDTREMFPLDIPEETSAADAGDIPLSVDSKTESVGSELGRGLDEGEDRIFASSEMDPEPSDTVDGIVSSIESDAEPVQAEGETLPYMTSDDEILPSIETDATPSEADAQDLGVSKAFVSSLENLQVHVEEWAWTRDQIVPRLPDDVVQQHLLTMTRAALNALNTFSEPDDVEDEDECPGSTCRTRGDTIVELHGLLSQVFTTYEVHLSIWLESGRDDEQVNSPRTTRAATVDAEDGEMKFAMDMLRKNDTLGMEKERLERRVSRLEMDNHKLKIQEEESRLELQTMAREMASCSPSRKMERELRGGEAVEVVGLWPGAGQTEEASSLHTDDNDNIYDADDTSEPPYSSPNSSPKVKWCTPSQGLTPKPPAKRPDWRRKFWSEQTRALAAERSRQECDKELEDVRWEVKGLRRELKASQCREEQLDRRLKQRVPTESSDDREAAPWHPPGPRTLFSELGSLASSPLQGCGSRPASLAVGLDVVGVRRTGGSPALMASFLVREEYTAWRDVFCLVCFVCQWIFWLLTCFLIRIRGLVSLPGVRRENWRPVARPEASFRTDGLVRALRQVMLILSLHSYLACRTERELWLVANSQTGRYLRREMRYGRPPWIVPGVDPGLLWERMTELFGPVMAQTVDVWLPLVLGWWRGELEEA</sequence>
<protein>
    <submittedName>
        <fullName evidence="3">Uncharacterized protein</fullName>
    </submittedName>
</protein>
<feature type="coiled-coil region" evidence="1">
    <location>
        <begin position="277"/>
        <end position="311"/>
    </location>
</feature>
<evidence type="ECO:0000256" key="2">
    <source>
        <dbReference type="SAM" id="MobiDB-lite"/>
    </source>
</evidence>
<feature type="compositionally biased region" description="Low complexity" evidence="2">
    <location>
        <begin position="379"/>
        <end position="389"/>
    </location>
</feature>
<organism evidence="3 4">
    <name type="scientific">Ophiocordyceps camponoti-floridani</name>
    <dbReference type="NCBI Taxonomy" id="2030778"/>
    <lineage>
        <taxon>Eukaryota</taxon>
        <taxon>Fungi</taxon>
        <taxon>Dikarya</taxon>
        <taxon>Ascomycota</taxon>
        <taxon>Pezizomycotina</taxon>
        <taxon>Sordariomycetes</taxon>
        <taxon>Hypocreomycetidae</taxon>
        <taxon>Hypocreales</taxon>
        <taxon>Ophiocordycipitaceae</taxon>
        <taxon>Ophiocordyceps</taxon>
    </lineage>
</organism>
<proteinExistence type="predicted"/>
<evidence type="ECO:0000313" key="3">
    <source>
        <dbReference type="EMBL" id="KAF4589603.1"/>
    </source>
</evidence>
<name>A0A8H4VE94_9HYPO</name>
<feature type="compositionally biased region" description="Basic and acidic residues" evidence="2">
    <location>
        <begin position="26"/>
        <end position="43"/>
    </location>
</feature>
<evidence type="ECO:0000256" key="1">
    <source>
        <dbReference type="SAM" id="Coils"/>
    </source>
</evidence>
<gene>
    <name evidence="3" type="ORF">GQ602_003492</name>
</gene>
<accession>A0A8H4VE94</accession>
<dbReference type="EMBL" id="JAACLJ010000003">
    <property type="protein sequence ID" value="KAF4589603.1"/>
    <property type="molecule type" value="Genomic_DNA"/>
</dbReference>
<feature type="region of interest" description="Disordered" evidence="2">
    <location>
        <begin position="461"/>
        <end position="484"/>
    </location>
</feature>